<gene>
    <name evidence="2" type="ORF">KFL_000200120</name>
</gene>
<dbReference type="Proteomes" id="UP000054558">
    <property type="component" value="Unassembled WGS sequence"/>
</dbReference>
<reference evidence="2 3" key="1">
    <citation type="journal article" date="2014" name="Nat. Commun.">
        <title>Klebsormidium flaccidum genome reveals primary factors for plant terrestrial adaptation.</title>
        <authorList>
            <person name="Hori K."/>
            <person name="Maruyama F."/>
            <person name="Fujisawa T."/>
            <person name="Togashi T."/>
            <person name="Yamamoto N."/>
            <person name="Seo M."/>
            <person name="Sato S."/>
            <person name="Yamada T."/>
            <person name="Mori H."/>
            <person name="Tajima N."/>
            <person name="Moriyama T."/>
            <person name="Ikeuchi M."/>
            <person name="Watanabe M."/>
            <person name="Wada H."/>
            <person name="Kobayashi K."/>
            <person name="Saito M."/>
            <person name="Masuda T."/>
            <person name="Sasaki-Sekimoto Y."/>
            <person name="Mashiguchi K."/>
            <person name="Awai K."/>
            <person name="Shimojima M."/>
            <person name="Masuda S."/>
            <person name="Iwai M."/>
            <person name="Nobusawa T."/>
            <person name="Narise T."/>
            <person name="Kondo S."/>
            <person name="Saito H."/>
            <person name="Sato R."/>
            <person name="Murakawa M."/>
            <person name="Ihara Y."/>
            <person name="Oshima-Yamada Y."/>
            <person name="Ohtaka K."/>
            <person name="Satoh M."/>
            <person name="Sonobe K."/>
            <person name="Ishii M."/>
            <person name="Ohtani R."/>
            <person name="Kanamori-Sato M."/>
            <person name="Honoki R."/>
            <person name="Miyazaki D."/>
            <person name="Mochizuki H."/>
            <person name="Umetsu J."/>
            <person name="Higashi K."/>
            <person name="Shibata D."/>
            <person name="Kamiya Y."/>
            <person name="Sato N."/>
            <person name="Nakamura Y."/>
            <person name="Tabata S."/>
            <person name="Ida S."/>
            <person name="Kurokawa K."/>
            <person name="Ohta H."/>
        </authorList>
    </citation>
    <scope>NUCLEOTIDE SEQUENCE [LARGE SCALE GENOMIC DNA]</scope>
    <source>
        <strain evidence="2 3">NIES-2285</strain>
    </source>
</reference>
<dbReference type="EMBL" id="DF236969">
    <property type="protein sequence ID" value="GAQ78860.1"/>
    <property type="molecule type" value="Genomic_DNA"/>
</dbReference>
<keyword evidence="3" id="KW-1185">Reference proteome</keyword>
<accession>A0A1Y1HJX6</accession>
<evidence type="ECO:0000256" key="1">
    <source>
        <dbReference type="SAM" id="MobiDB-lite"/>
    </source>
</evidence>
<evidence type="ECO:0008006" key="4">
    <source>
        <dbReference type="Google" id="ProtNLM"/>
    </source>
</evidence>
<dbReference type="AlphaFoldDB" id="A0A1Y1HJX6"/>
<dbReference type="InterPro" id="IPR044859">
    <property type="entry name" value="Allene_oxi_cyc_Dirigent"/>
</dbReference>
<proteinExistence type="predicted"/>
<sequence>MSTHLLTSSAEDTEPDKTKTNDTLYSVRVPTPSDRHEDFAEYGGSDAKIEDGFNFSLDFFTALPSNLDNYTKAETAGVVQGRCWVTAASGPTLLFPPPSLECIQTFYFIISSDGTYQDSMGTRSLFLTNSAGNTPLMITGGTGKYKYVQGEAQNIVEAATSPSGNNVYDGYSFTLKNL</sequence>
<dbReference type="Gene3D" id="2.40.480.10">
    <property type="entry name" value="Allene oxide cyclase-like"/>
    <property type="match status" value="1"/>
</dbReference>
<feature type="region of interest" description="Disordered" evidence="1">
    <location>
        <begin position="1"/>
        <end position="26"/>
    </location>
</feature>
<organism evidence="2 3">
    <name type="scientific">Klebsormidium nitens</name>
    <name type="common">Green alga</name>
    <name type="synonym">Ulothrix nitens</name>
    <dbReference type="NCBI Taxonomy" id="105231"/>
    <lineage>
        <taxon>Eukaryota</taxon>
        <taxon>Viridiplantae</taxon>
        <taxon>Streptophyta</taxon>
        <taxon>Klebsormidiophyceae</taxon>
        <taxon>Klebsormidiales</taxon>
        <taxon>Klebsormidiaceae</taxon>
        <taxon>Klebsormidium</taxon>
    </lineage>
</organism>
<protein>
    <recommendedName>
        <fullName evidence="4">Dirigent protein</fullName>
    </recommendedName>
</protein>
<evidence type="ECO:0000313" key="3">
    <source>
        <dbReference type="Proteomes" id="UP000054558"/>
    </source>
</evidence>
<evidence type="ECO:0000313" key="2">
    <source>
        <dbReference type="EMBL" id="GAQ78860.1"/>
    </source>
</evidence>
<name>A0A1Y1HJX6_KLENI</name>
<feature type="compositionally biased region" description="Polar residues" evidence="1">
    <location>
        <begin position="1"/>
        <end position="10"/>
    </location>
</feature>